<dbReference type="AlphaFoldDB" id="A0A9P7L1U4"/>
<dbReference type="Proteomes" id="UP000750502">
    <property type="component" value="Unassembled WGS sequence"/>
</dbReference>
<accession>A0A9P7L1U4</accession>
<organism evidence="1 2">
    <name type="scientific">Fusarium xylarioides</name>
    <dbReference type="NCBI Taxonomy" id="221167"/>
    <lineage>
        <taxon>Eukaryota</taxon>
        <taxon>Fungi</taxon>
        <taxon>Dikarya</taxon>
        <taxon>Ascomycota</taxon>
        <taxon>Pezizomycotina</taxon>
        <taxon>Sordariomycetes</taxon>
        <taxon>Hypocreomycetidae</taxon>
        <taxon>Hypocreales</taxon>
        <taxon>Nectriaceae</taxon>
        <taxon>Fusarium</taxon>
        <taxon>Fusarium fujikuroi species complex</taxon>
    </lineage>
</organism>
<reference evidence="1" key="2">
    <citation type="submission" date="2020-10" db="EMBL/GenBank/DDBJ databases">
        <authorList>
            <person name="Peck L.D."/>
            <person name="Nowell R.W."/>
            <person name="Flood J."/>
            <person name="Ryan M.J."/>
            <person name="Barraclough T.G."/>
        </authorList>
    </citation>
    <scope>NUCLEOTIDE SEQUENCE</scope>
    <source>
        <strain evidence="1">IMI 127659i</strain>
    </source>
</reference>
<protein>
    <submittedName>
        <fullName evidence="1">Uncharacterized protein</fullName>
    </submittedName>
</protein>
<proteinExistence type="predicted"/>
<evidence type="ECO:0000313" key="2">
    <source>
        <dbReference type="Proteomes" id="UP000750502"/>
    </source>
</evidence>
<keyword evidence="2" id="KW-1185">Reference proteome</keyword>
<dbReference type="EMBL" id="JADFTT010000494">
    <property type="protein sequence ID" value="KAG5760955.1"/>
    <property type="molecule type" value="Genomic_DNA"/>
</dbReference>
<name>A0A9P7L1U4_9HYPO</name>
<comment type="caution">
    <text evidence="1">The sequence shown here is derived from an EMBL/GenBank/DDBJ whole genome shotgun (WGS) entry which is preliminary data.</text>
</comment>
<evidence type="ECO:0000313" key="1">
    <source>
        <dbReference type="EMBL" id="KAG5760955.1"/>
    </source>
</evidence>
<gene>
    <name evidence="1" type="ORF">H9Q72_010940</name>
</gene>
<reference evidence="1" key="1">
    <citation type="journal article" date="2020" name="bioRxiv">
        <title>Historical genomics reveals the evolutionary mechanisms behind multiple outbreaks of the host-specific coffee wilt pathogen Fusarium xylarioides.</title>
        <authorList>
            <person name="Peck D."/>
            <person name="Nowell R.W."/>
            <person name="Flood J."/>
            <person name="Ryan M.J."/>
            <person name="Barraclough T.G."/>
        </authorList>
    </citation>
    <scope>NUCLEOTIDE SEQUENCE</scope>
    <source>
        <strain evidence="1">IMI 127659i</strain>
    </source>
</reference>
<sequence length="115" mass="12598">MRVLGRRLPGRKVCGAYSMSARRSTAHFLEYAFGAPVRPKSICLTGSATTARNALPLRLSFESAISLASPTSPGLAFSLKVLFHRPFVPFENVLPGSFWPFKESVLSHHKDTPPV</sequence>